<evidence type="ECO:0000313" key="1">
    <source>
        <dbReference type="EMBL" id="URN94519.1"/>
    </source>
</evidence>
<organism evidence="1 2">
    <name type="scientific">Candidatus Pristimantibacillus lignocellulolyticus</name>
    <dbReference type="NCBI Taxonomy" id="2994561"/>
    <lineage>
        <taxon>Bacteria</taxon>
        <taxon>Bacillati</taxon>
        <taxon>Bacillota</taxon>
        <taxon>Bacilli</taxon>
        <taxon>Bacillales</taxon>
        <taxon>Paenibacillaceae</taxon>
        <taxon>Candidatus Pristimantibacillus</taxon>
    </lineage>
</organism>
<dbReference type="Gene3D" id="1.10.8.200">
    <property type="entry name" value="Replisome organizer (g39p helicase loader/inhibitor protein)"/>
    <property type="match status" value="1"/>
</dbReference>
<proteinExistence type="predicted"/>
<accession>A0A9J6ZER0</accession>
<dbReference type="AlphaFoldDB" id="A0A9J6ZER0"/>
<dbReference type="EMBL" id="CP097899">
    <property type="protein sequence ID" value="URN94519.1"/>
    <property type="molecule type" value="Genomic_DNA"/>
</dbReference>
<reference evidence="1" key="1">
    <citation type="submission" date="2022-05" db="EMBL/GenBank/DDBJ databases">
        <title>Novel bacterial taxa in a minimal lignocellulolytic consortium and its capacity to transform plastics disclosed by genome-resolved metagenomics.</title>
        <authorList>
            <person name="Rodriguez C.A.D."/>
            <person name="Diaz-Garcia L."/>
            <person name="Herrera K."/>
            <person name="Tarazona N.A."/>
            <person name="Sproer C."/>
            <person name="Overmann J."/>
            <person name="Jimenez D.J."/>
        </authorList>
    </citation>
    <scope>NUCLEOTIDE SEQUENCE</scope>
    <source>
        <strain evidence="1">MAG5</strain>
    </source>
</reference>
<evidence type="ECO:0000313" key="2">
    <source>
        <dbReference type="Proteomes" id="UP001056756"/>
    </source>
</evidence>
<protein>
    <submittedName>
        <fullName evidence="1">Uncharacterized protein</fullName>
    </submittedName>
</protein>
<gene>
    <name evidence="1" type="ORF">NAG76_22325</name>
</gene>
<dbReference type="KEGG" id="plig:NAG76_22325"/>
<sequence length="110" mass="12878">MTREQLLVILGKASLRCPNLAPNFKEQPMIFEEYYEELERVDFELALNNMKEHSRTSDYFPSIAALCRSAQPSFYEDHKQLTEQHMLQLEEAKKNAVPMPLEMLKRWSGG</sequence>
<name>A0A9J6ZER0_9BACL</name>
<dbReference type="Proteomes" id="UP001056756">
    <property type="component" value="Chromosome"/>
</dbReference>